<dbReference type="InterPro" id="IPR051380">
    <property type="entry name" value="pH-response_reg_palI/RIM9"/>
</dbReference>
<evidence type="ECO:0000313" key="2">
    <source>
        <dbReference type="EMBL" id="KAK3056713.1"/>
    </source>
</evidence>
<feature type="transmembrane region" description="Helical" evidence="1">
    <location>
        <begin position="131"/>
        <end position="155"/>
    </location>
</feature>
<dbReference type="GO" id="GO:0032153">
    <property type="term" value="C:cell division site"/>
    <property type="evidence" value="ECO:0007669"/>
    <property type="project" value="TreeGrafter"/>
</dbReference>
<dbReference type="Pfam" id="PF06687">
    <property type="entry name" value="SUR7"/>
    <property type="match status" value="1"/>
</dbReference>
<dbReference type="InterPro" id="IPR009571">
    <property type="entry name" value="SUR7/Rim9-like_fungi"/>
</dbReference>
<gene>
    <name evidence="2" type="ORF">LTR09_002506</name>
</gene>
<dbReference type="PANTHER" id="PTHR28013:SF7">
    <property type="entry name" value="PALI-DOMAIN-CONTAINING PROTEIN"/>
    <property type="match status" value="1"/>
</dbReference>
<reference evidence="2" key="1">
    <citation type="submission" date="2023-04" db="EMBL/GenBank/DDBJ databases">
        <title>Black Yeasts Isolated from many extreme environments.</title>
        <authorList>
            <person name="Coleine C."/>
            <person name="Stajich J.E."/>
            <person name="Selbmann L."/>
        </authorList>
    </citation>
    <scope>NUCLEOTIDE SEQUENCE</scope>
    <source>
        <strain evidence="2">CCFEE 5312</strain>
    </source>
</reference>
<protein>
    <recommendedName>
        <fullName evidence="4">Pali-domain-containing protein</fullName>
    </recommendedName>
</protein>
<dbReference type="Proteomes" id="UP001271007">
    <property type="component" value="Unassembled WGS sequence"/>
</dbReference>
<proteinExistence type="predicted"/>
<sequence>MALTSIANKTHWFGVFLLLIATISAPVINDISLLRVTLPTEIGLKHTTLSFGTFGYCILDVTPDGPDFCSTRHIGYNPAAIASRIDHAAISSIEGGTTASLTRVLVLHPIETGLAFIAFLLALGHGMIGSLAGATVAFVAWILVLISLAIDFSLFGIVRHHVNNDGSGSRASFGTGLWCLTAAFVTLGLGMVLVVFTCCAHAREKRNVRKTEREGGMGSSTAAGPRRRKRFGIF</sequence>
<dbReference type="PANTHER" id="PTHR28013">
    <property type="entry name" value="PROTEIN DCV1-RELATED"/>
    <property type="match status" value="1"/>
</dbReference>
<evidence type="ECO:0000256" key="1">
    <source>
        <dbReference type="SAM" id="Phobius"/>
    </source>
</evidence>
<dbReference type="AlphaFoldDB" id="A0AAJ0GFZ9"/>
<keyword evidence="1" id="KW-0812">Transmembrane</keyword>
<feature type="transmembrane region" description="Helical" evidence="1">
    <location>
        <begin position="12"/>
        <end position="29"/>
    </location>
</feature>
<dbReference type="EMBL" id="JAWDJX010000005">
    <property type="protein sequence ID" value="KAK3056713.1"/>
    <property type="molecule type" value="Genomic_DNA"/>
</dbReference>
<comment type="caution">
    <text evidence="2">The sequence shown here is derived from an EMBL/GenBank/DDBJ whole genome shotgun (WGS) entry which is preliminary data.</text>
</comment>
<name>A0AAJ0GFZ9_9PEZI</name>
<organism evidence="2 3">
    <name type="scientific">Extremus antarcticus</name>
    <dbReference type="NCBI Taxonomy" id="702011"/>
    <lineage>
        <taxon>Eukaryota</taxon>
        <taxon>Fungi</taxon>
        <taxon>Dikarya</taxon>
        <taxon>Ascomycota</taxon>
        <taxon>Pezizomycotina</taxon>
        <taxon>Dothideomycetes</taxon>
        <taxon>Dothideomycetidae</taxon>
        <taxon>Mycosphaerellales</taxon>
        <taxon>Extremaceae</taxon>
        <taxon>Extremus</taxon>
    </lineage>
</organism>
<feature type="transmembrane region" description="Helical" evidence="1">
    <location>
        <begin position="105"/>
        <end position="124"/>
    </location>
</feature>
<accession>A0AAJ0GFZ9</accession>
<keyword evidence="1" id="KW-0472">Membrane</keyword>
<feature type="transmembrane region" description="Helical" evidence="1">
    <location>
        <begin position="175"/>
        <end position="200"/>
    </location>
</feature>
<dbReference type="GO" id="GO:0035838">
    <property type="term" value="C:growing cell tip"/>
    <property type="evidence" value="ECO:0007669"/>
    <property type="project" value="TreeGrafter"/>
</dbReference>
<evidence type="ECO:0008006" key="4">
    <source>
        <dbReference type="Google" id="ProtNLM"/>
    </source>
</evidence>
<dbReference type="GO" id="GO:0005886">
    <property type="term" value="C:plasma membrane"/>
    <property type="evidence" value="ECO:0007669"/>
    <property type="project" value="InterPro"/>
</dbReference>
<keyword evidence="1" id="KW-1133">Transmembrane helix</keyword>
<keyword evidence="3" id="KW-1185">Reference proteome</keyword>
<evidence type="ECO:0000313" key="3">
    <source>
        <dbReference type="Proteomes" id="UP001271007"/>
    </source>
</evidence>